<dbReference type="InterPro" id="IPR029058">
    <property type="entry name" value="AB_hydrolase_fold"/>
</dbReference>
<gene>
    <name evidence="4" type="primary">volA</name>
    <name evidence="4" type="ORF">DPBNPPHM_03658</name>
</gene>
<dbReference type="Proteomes" id="UP000434580">
    <property type="component" value="Unassembled WGS sequence"/>
</dbReference>
<feature type="signal peptide" evidence="1">
    <location>
        <begin position="1"/>
        <end position="22"/>
    </location>
</feature>
<dbReference type="EMBL" id="CACSII010000007">
    <property type="protein sequence ID" value="CAA0099093.1"/>
    <property type="molecule type" value="Genomic_DNA"/>
</dbReference>
<feature type="chain" id="PRO_5030137992" evidence="1">
    <location>
        <begin position="23"/>
        <end position="817"/>
    </location>
</feature>
<feature type="domain" description="Bacterial virulence factor lipase N-terminal" evidence="2">
    <location>
        <begin position="38"/>
        <end position="287"/>
    </location>
</feature>
<dbReference type="InterPro" id="IPR000073">
    <property type="entry name" value="AB_hydrolase_1"/>
</dbReference>
<dbReference type="Gene3D" id="3.40.50.1820">
    <property type="entry name" value="alpha/beta hydrolase"/>
    <property type="match status" value="1"/>
</dbReference>
<dbReference type="Pfam" id="PF12697">
    <property type="entry name" value="Abhydrolase_6"/>
    <property type="match status" value="1"/>
</dbReference>
<dbReference type="InterPro" id="IPR025920">
    <property type="entry name" value="Lipase_bact_N"/>
</dbReference>
<dbReference type="AlphaFoldDB" id="A0A5S9P6W1"/>
<feature type="domain" description="AB hydrolase-1" evidence="3">
    <location>
        <begin position="454"/>
        <end position="656"/>
    </location>
</feature>
<proteinExistence type="predicted"/>
<dbReference type="SUPFAM" id="SSF53474">
    <property type="entry name" value="alpha/beta-Hydrolases"/>
    <property type="match status" value="1"/>
</dbReference>
<evidence type="ECO:0000313" key="4">
    <source>
        <dbReference type="EMBL" id="CAA0099093.1"/>
    </source>
</evidence>
<evidence type="ECO:0000259" key="2">
    <source>
        <dbReference type="Pfam" id="PF12262"/>
    </source>
</evidence>
<dbReference type="OrthoDB" id="5477453at2"/>
<organism evidence="4 5">
    <name type="scientific">BD1-7 clade bacterium</name>
    <dbReference type="NCBI Taxonomy" id="2029982"/>
    <lineage>
        <taxon>Bacteria</taxon>
        <taxon>Pseudomonadati</taxon>
        <taxon>Pseudomonadota</taxon>
        <taxon>Gammaproteobacteria</taxon>
        <taxon>Cellvibrionales</taxon>
        <taxon>Spongiibacteraceae</taxon>
        <taxon>BD1-7 clade</taxon>
    </lineage>
</organism>
<dbReference type="Pfam" id="PF12262">
    <property type="entry name" value="Lipase_bact_N"/>
    <property type="match status" value="1"/>
</dbReference>
<evidence type="ECO:0000256" key="1">
    <source>
        <dbReference type="SAM" id="SignalP"/>
    </source>
</evidence>
<reference evidence="4 5" key="1">
    <citation type="submission" date="2019-11" db="EMBL/GenBank/DDBJ databases">
        <authorList>
            <person name="Holert J."/>
        </authorList>
    </citation>
    <scope>NUCLEOTIDE SEQUENCE [LARGE SCALE GENOMIC DNA]</scope>
    <source>
        <strain evidence="4">BC5_2</strain>
    </source>
</reference>
<name>A0A5S9P6W1_9GAMM</name>
<protein>
    <submittedName>
        <fullName evidence="4">Lysophospholipase VolA</fullName>
    </submittedName>
</protein>
<dbReference type="InterPro" id="IPR020009">
    <property type="entry name" value="VolA/Pla-1/cef"/>
</dbReference>
<evidence type="ECO:0000313" key="5">
    <source>
        <dbReference type="Proteomes" id="UP000434580"/>
    </source>
</evidence>
<keyword evidence="1" id="KW-0732">Signal</keyword>
<dbReference type="NCBIfam" id="TIGR03502">
    <property type="entry name" value="lipase_Pla1_cef"/>
    <property type="match status" value="1"/>
</dbReference>
<accession>A0A5S9P6W1</accession>
<sequence>MTIRTMQNCLKLLIAAPVIWLAACDNANLSGTATSPNYEEYIQEALRAETKIKFQLQGANAAVDPPSFLLVDTTTGRLNLPTSDPSLNNPFAAINTGDGWGNTTPIIINFEGKPLDGAPASIVNSFHMIKIDDPLTTPPEEQVPQPLTPSYDPSTLDPDADFVVFVSPTAPDSLTVLLTKPLDPSSNYMFAITDQLKDGDNNPVGFTDSYAVLKTRDPVKVESLQPAQQIIQLADELLSRVGVNSERIVYSTWFTTSSAGDVTYGTKGITGEAIVQISEGGSAADAWRGTANPKNLDLTGLYNMETVEVGDPDPDDNIQFSTGTISIPVFLNQEVENSAWMKTPWAAGMPSIAVLLNALNTGSTADQQTLSRQLIELDTSAEEVKAAQTDPAAQARVVRALVGAKLTLADGSQLDPDRVINKFAPVPQVRYQKTIPYLMAIPDIATCPERMPVIIYAHGITLSKTTLLFLAPGLIRGNCVAVIAIDLPLHGDRFIQDGDKKIVTTPENPGVFLNLQYLPVGRDNLRQAIVDQLSLRVGLGFQVSLNLDNDNPRDIDSLNPLTRLTTVGPLGNGVAFVGHSLGAMVGIGYSAISNRPVSENPASEILFFNNTRSLFANPGGDIGYFLTGSSRFGNFLRDGVLDGQSAAYRAYKAQNCTPDNISGEMCFEMFWATLTPEQQAAINVVFNQFAFAAQTVLSPADPVNLIEQIPSDTPAFMMMVRDDTTIPNRLTLGQDAVYSAVAGTLPMIWNTPLMQRTSSVINPSRDAALFREGEHGSFIEGNPEAVTTEMHTQANSYLGLGPITVTAPELLEKIPQQ</sequence>
<evidence type="ECO:0000259" key="3">
    <source>
        <dbReference type="Pfam" id="PF12697"/>
    </source>
</evidence>
<dbReference type="PROSITE" id="PS51257">
    <property type="entry name" value="PROKAR_LIPOPROTEIN"/>
    <property type="match status" value="1"/>
</dbReference>